<dbReference type="GO" id="GO:0005737">
    <property type="term" value="C:cytoplasm"/>
    <property type="evidence" value="ECO:0007669"/>
    <property type="project" value="TreeGrafter"/>
</dbReference>
<dbReference type="Gene3D" id="3.30.360.10">
    <property type="entry name" value="Dihydrodipicolinate Reductase, domain 2"/>
    <property type="match status" value="1"/>
</dbReference>
<dbReference type="GO" id="GO:0016491">
    <property type="term" value="F:oxidoreductase activity"/>
    <property type="evidence" value="ECO:0007669"/>
    <property type="project" value="UniProtKB-KW"/>
</dbReference>
<comment type="caution">
    <text evidence="5">The sequence shown here is derived from an EMBL/GenBank/DDBJ whole genome shotgun (WGS) entry which is preliminary data.</text>
</comment>
<dbReference type="PANTHER" id="PTHR42840:SF3">
    <property type="entry name" value="BINDING ROSSMANN FOLD OXIDOREDUCTASE, PUTATIVE (AFU_ORTHOLOGUE AFUA_2G10240)-RELATED"/>
    <property type="match status" value="1"/>
</dbReference>
<evidence type="ECO:0000256" key="1">
    <source>
        <dbReference type="ARBA" id="ARBA00010928"/>
    </source>
</evidence>
<protein>
    <submittedName>
        <fullName evidence="5">Myo-inositol 2-dehydrogenase</fullName>
    </submittedName>
</protein>
<dbReference type="RefSeq" id="WP_212976753.1">
    <property type="nucleotide sequence ID" value="NZ_AP025343.1"/>
</dbReference>
<evidence type="ECO:0000259" key="3">
    <source>
        <dbReference type="Pfam" id="PF01408"/>
    </source>
</evidence>
<sequence length="339" mass="37585">MEKVKVGVIGLGRLGMVHMEHLVTQIGEADVKAVFALDQAQLDYVKQNFGVATYTDYKALIDNEDIDAVFIVTPTGLHPEMTVYALNAGKHVFCEKPVGLRLDEGVREMERAVNDHPELTFQLGFMRRYDASYKQAKELVQAGKIGDIIYIRAYGIDPISGMESFTKFATDNDSGGVFVDMCIHDIDLIRWFTGLEPVETWSLGNTIAAPHLERIGEFETGVATLRFANGMVATLIGGRHAAHGSHVELEIMGSHGWIRVAQEPEKNFVTLFTDAGVVRPCMQGFPERFMQAFLDEKKDFIKRVQEKKQGSITMEDGIRALVIADACKESAATGKLVNI</sequence>
<dbReference type="PANTHER" id="PTHR42840">
    <property type="entry name" value="NAD(P)-BINDING ROSSMANN-FOLD SUPERFAMILY PROTEIN-RELATED"/>
    <property type="match status" value="1"/>
</dbReference>
<dbReference type="Pfam" id="PF22725">
    <property type="entry name" value="GFO_IDH_MocA_C3"/>
    <property type="match status" value="1"/>
</dbReference>
<evidence type="ECO:0000313" key="6">
    <source>
        <dbReference type="Proteomes" id="UP000682811"/>
    </source>
</evidence>
<evidence type="ECO:0000259" key="4">
    <source>
        <dbReference type="Pfam" id="PF22725"/>
    </source>
</evidence>
<evidence type="ECO:0000256" key="2">
    <source>
        <dbReference type="ARBA" id="ARBA00023002"/>
    </source>
</evidence>
<keyword evidence="2" id="KW-0560">Oxidoreductase</keyword>
<reference evidence="5 6" key="1">
    <citation type="submission" date="2021-03" db="EMBL/GenBank/DDBJ databases">
        <title>Antimicrobial resistance genes in bacteria isolated from Japanese honey, and their potential for conferring macrolide and lincosamide resistance in the American foulbrood pathogen Paenibacillus larvae.</title>
        <authorList>
            <person name="Okamoto M."/>
            <person name="Kumagai M."/>
            <person name="Kanamori H."/>
            <person name="Takamatsu D."/>
        </authorList>
    </citation>
    <scope>NUCLEOTIDE SEQUENCE [LARGE SCALE GENOMIC DNA]</scope>
    <source>
        <strain evidence="5 6">J34TS1</strain>
    </source>
</reference>
<dbReference type="SUPFAM" id="SSF55347">
    <property type="entry name" value="Glyceraldehyde-3-phosphate dehydrogenase-like, C-terminal domain"/>
    <property type="match status" value="1"/>
</dbReference>
<keyword evidence="6" id="KW-1185">Reference proteome</keyword>
<name>A0A919Y7L4_9BACL</name>
<dbReference type="InterPro" id="IPR055170">
    <property type="entry name" value="GFO_IDH_MocA-like_dom"/>
</dbReference>
<dbReference type="AlphaFoldDB" id="A0A919Y7L4"/>
<proteinExistence type="inferred from homology"/>
<dbReference type="GO" id="GO:0000166">
    <property type="term" value="F:nucleotide binding"/>
    <property type="evidence" value="ECO:0007669"/>
    <property type="project" value="InterPro"/>
</dbReference>
<gene>
    <name evidence="5" type="ORF">J34TS1_03660</name>
</gene>
<dbReference type="SUPFAM" id="SSF51735">
    <property type="entry name" value="NAD(P)-binding Rossmann-fold domains"/>
    <property type="match status" value="1"/>
</dbReference>
<dbReference type="GO" id="GO:0006740">
    <property type="term" value="P:NADPH regeneration"/>
    <property type="evidence" value="ECO:0007669"/>
    <property type="project" value="TreeGrafter"/>
</dbReference>
<dbReference type="Pfam" id="PF01408">
    <property type="entry name" value="GFO_IDH_MocA"/>
    <property type="match status" value="1"/>
</dbReference>
<dbReference type="Gene3D" id="3.40.50.720">
    <property type="entry name" value="NAD(P)-binding Rossmann-like Domain"/>
    <property type="match status" value="1"/>
</dbReference>
<organism evidence="5 6">
    <name type="scientific">Paenibacillus azoreducens</name>
    <dbReference type="NCBI Taxonomy" id="116718"/>
    <lineage>
        <taxon>Bacteria</taxon>
        <taxon>Bacillati</taxon>
        <taxon>Bacillota</taxon>
        <taxon>Bacilli</taxon>
        <taxon>Bacillales</taxon>
        <taxon>Paenibacillaceae</taxon>
        <taxon>Paenibacillus</taxon>
    </lineage>
</organism>
<comment type="similarity">
    <text evidence="1">Belongs to the Gfo/Idh/MocA family.</text>
</comment>
<feature type="domain" description="GFO/IDH/MocA-like oxidoreductase" evidence="4">
    <location>
        <begin position="133"/>
        <end position="259"/>
    </location>
</feature>
<dbReference type="Proteomes" id="UP000682811">
    <property type="component" value="Unassembled WGS sequence"/>
</dbReference>
<dbReference type="InterPro" id="IPR036291">
    <property type="entry name" value="NAD(P)-bd_dom_sf"/>
</dbReference>
<dbReference type="EMBL" id="BORT01000001">
    <property type="protein sequence ID" value="GIO45601.1"/>
    <property type="molecule type" value="Genomic_DNA"/>
</dbReference>
<dbReference type="InterPro" id="IPR000683">
    <property type="entry name" value="Gfo/Idh/MocA-like_OxRdtase_N"/>
</dbReference>
<accession>A0A919Y7L4</accession>
<evidence type="ECO:0000313" key="5">
    <source>
        <dbReference type="EMBL" id="GIO45601.1"/>
    </source>
</evidence>
<feature type="domain" description="Gfo/Idh/MocA-like oxidoreductase N-terminal" evidence="3">
    <location>
        <begin position="4"/>
        <end position="112"/>
    </location>
</feature>